<gene>
    <name evidence="1" type="ORF">PIB30_006285</name>
</gene>
<name>A0ABU6Q498_9FABA</name>
<organism evidence="1 2">
    <name type="scientific">Stylosanthes scabra</name>
    <dbReference type="NCBI Taxonomy" id="79078"/>
    <lineage>
        <taxon>Eukaryota</taxon>
        <taxon>Viridiplantae</taxon>
        <taxon>Streptophyta</taxon>
        <taxon>Embryophyta</taxon>
        <taxon>Tracheophyta</taxon>
        <taxon>Spermatophyta</taxon>
        <taxon>Magnoliopsida</taxon>
        <taxon>eudicotyledons</taxon>
        <taxon>Gunneridae</taxon>
        <taxon>Pentapetalae</taxon>
        <taxon>rosids</taxon>
        <taxon>fabids</taxon>
        <taxon>Fabales</taxon>
        <taxon>Fabaceae</taxon>
        <taxon>Papilionoideae</taxon>
        <taxon>50 kb inversion clade</taxon>
        <taxon>dalbergioids sensu lato</taxon>
        <taxon>Dalbergieae</taxon>
        <taxon>Pterocarpus clade</taxon>
        <taxon>Stylosanthes</taxon>
    </lineage>
</organism>
<evidence type="ECO:0000313" key="2">
    <source>
        <dbReference type="Proteomes" id="UP001341840"/>
    </source>
</evidence>
<dbReference type="Proteomes" id="UP001341840">
    <property type="component" value="Unassembled WGS sequence"/>
</dbReference>
<proteinExistence type="predicted"/>
<sequence>MEDLCQQLLGAVSGENDRQAEGKRVVNITWFRDRIYQGLGDDATEERLMQYTRGYIMQIIGGMLFPDGSDSRVHMRWIDYEPPRDREETRLRGWRRILNRLGIHEVRNFDNLKV</sequence>
<dbReference type="EMBL" id="JASCZI010000013">
    <property type="protein sequence ID" value="MED6106660.1"/>
    <property type="molecule type" value="Genomic_DNA"/>
</dbReference>
<reference evidence="1 2" key="1">
    <citation type="journal article" date="2023" name="Plants (Basel)">
        <title>Bridging the Gap: Combining Genomics and Transcriptomics Approaches to Understand Stylosanthes scabra, an Orphan Legume from the Brazilian Caatinga.</title>
        <authorList>
            <person name="Ferreira-Neto J.R.C."/>
            <person name="da Silva M.D."/>
            <person name="Binneck E."/>
            <person name="de Melo N.F."/>
            <person name="da Silva R.H."/>
            <person name="de Melo A.L.T.M."/>
            <person name="Pandolfi V."/>
            <person name="Bustamante F.O."/>
            <person name="Brasileiro-Vidal A.C."/>
            <person name="Benko-Iseppon A.M."/>
        </authorList>
    </citation>
    <scope>NUCLEOTIDE SEQUENCE [LARGE SCALE GENOMIC DNA]</scope>
    <source>
        <tissue evidence="1">Leaves</tissue>
    </source>
</reference>
<comment type="caution">
    <text evidence="1">The sequence shown here is derived from an EMBL/GenBank/DDBJ whole genome shotgun (WGS) entry which is preliminary data.</text>
</comment>
<evidence type="ECO:0000313" key="1">
    <source>
        <dbReference type="EMBL" id="MED6106660.1"/>
    </source>
</evidence>
<protein>
    <submittedName>
        <fullName evidence="1">Uncharacterized protein</fullName>
    </submittedName>
</protein>
<keyword evidence="2" id="KW-1185">Reference proteome</keyword>
<accession>A0ABU6Q498</accession>